<gene>
    <name evidence="1" type="ORF">LTS18_007683</name>
</gene>
<proteinExistence type="predicted"/>
<dbReference type="EMBL" id="JAWDJW010001953">
    <property type="protein sequence ID" value="KAK3078372.1"/>
    <property type="molecule type" value="Genomic_DNA"/>
</dbReference>
<keyword evidence="2" id="KW-1185">Reference proteome</keyword>
<comment type="caution">
    <text evidence="1">The sequence shown here is derived from an EMBL/GenBank/DDBJ whole genome shotgun (WGS) entry which is preliminary data.</text>
</comment>
<dbReference type="Proteomes" id="UP001186974">
    <property type="component" value="Unassembled WGS sequence"/>
</dbReference>
<organism evidence="1 2">
    <name type="scientific">Coniosporium uncinatum</name>
    <dbReference type="NCBI Taxonomy" id="93489"/>
    <lineage>
        <taxon>Eukaryota</taxon>
        <taxon>Fungi</taxon>
        <taxon>Dikarya</taxon>
        <taxon>Ascomycota</taxon>
        <taxon>Pezizomycotina</taxon>
        <taxon>Dothideomycetes</taxon>
        <taxon>Dothideomycetes incertae sedis</taxon>
        <taxon>Coniosporium</taxon>
    </lineage>
</organism>
<name>A0ACC3DP04_9PEZI</name>
<protein>
    <submittedName>
        <fullName evidence="1">Uncharacterized protein</fullName>
    </submittedName>
</protein>
<reference evidence="1" key="1">
    <citation type="submission" date="2024-09" db="EMBL/GenBank/DDBJ databases">
        <title>Black Yeasts Isolated from many extreme environments.</title>
        <authorList>
            <person name="Coleine C."/>
            <person name="Stajich J.E."/>
            <person name="Selbmann L."/>
        </authorList>
    </citation>
    <scope>NUCLEOTIDE SEQUENCE</scope>
    <source>
        <strain evidence="1">CCFEE 5737</strain>
    </source>
</reference>
<accession>A0ACC3DP04</accession>
<evidence type="ECO:0000313" key="2">
    <source>
        <dbReference type="Proteomes" id="UP001186974"/>
    </source>
</evidence>
<feature type="non-terminal residue" evidence="1">
    <location>
        <position position="180"/>
    </location>
</feature>
<evidence type="ECO:0000313" key="1">
    <source>
        <dbReference type="EMBL" id="KAK3078372.1"/>
    </source>
</evidence>
<sequence>MMVTMFSQYCGDKYTVEPVKIVSPHNHQSREVPNLTPREMQVEVSYIQACVGLPLSPEEICKLLIRMGHGAKPSKSDKNMIDVSVPVTRADVLHAADIMEDVAIAYGFNKLPRLLPRITAAAGAQLPIQKFGDLVRLEAFGAGWSEVMPLTLCSHDENFGFLNRKDDGETAVKLQNPKSL</sequence>